<evidence type="ECO:0000313" key="1">
    <source>
        <dbReference type="EMBL" id="VYT55681.1"/>
    </source>
</evidence>
<reference evidence="1" key="1">
    <citation type="submission" date="2019-11" db="EMBL/GenBank/DDBJ databases">
        <authorList>
            <person name="Feng L."/>
        </authorList>
    </citation>
    <scope>NUCLEOTIDE SEQUENCE</scope>
    <source>
        <strain evidence="1">CbolteaeLFYP116</strain>
    </source>
</reference>
<gene>
    <name evidence="1" type="ORF">CBLFYP116_05220</name>
</gene>
<accession>A0A6N2XMQ3</accession>
<organism evidence="1">
    <name type="scientific">Enterocloster bolteae</name>
    <dbReference type="NCBI Taxonomy" id="208479"/>
    <lineage>
        <taxon>Bacteria</taxon>
        <taxon>Bacillati</taxon>
        <taxon>Bacillota</taxon>
        <taxon>Clostridia</taxon>
        <taxon>Lachnospirales</taxon>
        <taxon>Lachnospiraceae</taxon>
        <taxon>Enterocloster</taxon>
    </lineage>
</organism>
<dbReference type="RefSeq" id="WP_002596308.1">
    <property type="nucleotide sequence ID" value="NZ_CACRTF010000020.1"/>
</dbReference>
<dbReference type="EMBL" id="CACRTF010000020">
    <property type="protein sequence ID" value="VYT55681.1"/>
    <property type="molecule type" value="Genomic_DNA"/>
</dbReference>
<name>A0A6N2XMQ3_9FIRM</name>
<dbReference type="AlphaFoldDB" id="A0A6N2XMQ3"/>
<sequence length="218" mass="25451">MESLRDVKRVMEREIEKGSCPLQFEYLEFGEKPFQFIESEEKLNEVLSYLLRLGEYRGYTEHLVGNNVYMDLDMLCRKIQFKRTHSPVERSEIQWKIQRYKNKLKPDYAGKVCLEIVQCVFSLPEGAAEKYQIVYDGQKTYAFAMSNKYILGLFTHCEAARKSAVEDGVEFVHLPENEQKIVSLENVRNVLFQALLLDNVTVENGLFHAQMCTVMLLK</sequence>
<proteinExistence type="predicted"/>
<protein>
    <submittedName>
        <fullName evidence="1">Uncharacterized protein</fullName>
    </submittedName>
</protein>